<sequence>MSVSAKSHLETVDIGSRDFECSSVCNIYCTSSSDKGLEQGSTLGAHLMLIFVKVKYWYSSGPIVSAPDETTRHLLTAALDEEYRNMNILSSCYTLTTLHYNHECVEENMD</sequence>
<comment type="caution">
    <text evidence="1">The sequence shown here is derived from an EMBL/GenBank/DDBJ whole genome shotgun (WGS) entry which is preliminary data.</text>
</comment>
<reference evidence="1 2" key="1">
    <citation type="submission" date="2019-06" db="EMBL/GenBank/DDBJ databases">
        <title>Draft genomes of female and male turbot (Scophthalmus maximus).</title>
        <authorList>
            <person name="Xu H."/>
            <person name="Xu X.-W."/>
            <person name="Shao C."/>
            <person name="Chen S."/>
        </authorList>
    </citation>
    <scope>NUCLEOTIDE SEQUENCE [LARGE SCALE GENOMIC DNA]</scope>
    <source>
        <strain evidence="1">Ysfricsl-2016a</strain>
        <tissue evidence="1">Blood</tissue>
    </source>
</reference>
<gene>
    <name evidence="1" type="ORF">F2P81_000842</name>
</gene>
<evidence type="ECO:0000313" key="1">
    <source>
        <dbReference type="EMBL" id="KAF0047209.1"/>
    </source>
</evidence>
<dbReference type="Proteomes" id="UP000438429">
    <property type="component" value="Unassembled WGS sequence"/>
</dbReference>
<proteinExistence type="predicted"/>
<evidence type="ECO:0000313" key="2">
    <source>
        <dbReference type="Proteomes" id="UP000438429"/>
    </source>
</evidence>
<dbReference type="AlphaFoldDB" id="A0A6A4TQP5"/>
<organism evidence="1 2">
    <name type="scientific">Scophthalmus maximus</name>
    <name type="common">Turbot</name>
    <name type="synonym">Psetta maxima</name>
    <dbReference type="NCBI Taxonomy" id="52904"/>
    <lineage>
        <taxon>Eukaryota</taxon>
        <taxon>Metazoa</taxon>
        <taxon>Chordata</taxon>
        <taxon>Craniata</taxon>
        <taxon>Vertebrata</taxon>
        <taxon>Euteleostomi</taxon>
        <taxon>Actinopterygii</taxon>
        <taxon>Neopterygii</taxon>
        <taxon>Teleostei</taxon>
        <taxon>Neoteleostei</taxon>
        <taxon>Acanthomorphata</taxon>
        <taxon>Carangaria</taxon>
        <taxon>Pleuronectiformes</taxon>
        <taxon>Pleuronectoidei</taxon>
        <taxon>Scophthalmidae</taxon>
        <taxon>Scophthalmus</taxon>
    </lineage>
</organism>
<name>A0A6A4TQP5_SCOMX</name>
<accession>A0A6A4TQP5</accession>
<dbReference type="EMBL" id="VEVO01000001">
    <property type="protein sequence ID" value="KAF0047209.1"/>
    <property type="molecule type" value="Genomic_DNA"/>
</dbReference>
<protein>
    <submittedName>
        <fullName evidence="1">Uncharacterized protein</fullName>
    </submittedName>
</protein>